<keyword evidence="3" id="KW-1185">Reference proteome</keyword>
<dbReference type="RefSeq" id="WP_326070819.1">
    <property type="nucleotide sequence ID" value="NZ_JARLKY010000010.1"/>
</dbReference>
<sequence>MRKKLLYTLFLIISILFLPRSTVAEPQKLIHEGSKSLNDTIYKNIDYQVEFQYPKSWKPVTGYTPAKYEGTDGYFLISAVSGGGLNIDEVVKFNAYHKLQPYGSKPKIESLIISGQEARLILPSTDQDEHMHNEVSLMIKYPSPVIINGDKYDYLIIYADQNHIYQIGSTVTFIHS</sequence>
<dbReference type="EMBL" id="JARLKY010000010">
    <property type="protein sequence ID" value="MEC0226418.1"/>
    <property type="molecule type" value="Genomic_DNA"/>
</dbReference>
<feature type="chain" id="PRO_5046984404" evidence="1">
    <location>
        <begin position="25"/>
        <end position="176"/>
    </location>
</feature>
<proteinExistence type="predicted"/>
<name>A0ABU6FWZ8_9BACL</name>
<reference evidence="2 3" key="1">
    <citation type="submission" date="2023-03" db="EMBL/GenBank/DDBJ databases">
        <title>Bacillus Genome Sequencing.</title>
        <authorList>
            <person name="Dunlap C."/>
        </authorList>
    </citation>
    <scope>NUCLEOTIDE SEQUENCE [LARGE SCALE GENOMIC DNA]</scope>
    <source>
        <strain evidence="2 3">BD-533</strain>
    </source>
</reference>
<comment type="caution">
    <text evidence="2">The sequence shown here is derived from an EMBL/GenBank/DDBJ whole genome shotgun (WGS) entry which is preliminary data.</text>
</comment>
<evidence type="ECO:0000256" key="1">
    <source>
        <dbReference type="SAM" id="SignalP"/>
    </source>
</evidence>
<protein>
    <submittedName>
        <fullName evidence="2">Peptidase M56</fullName>
    </submittedName>
</protein>
<accession>A0ABU6FWZ8</accession>
<evidence type="ECO:0000313" key="2">
    <source>
        <dbReference type="EMBL" id="MEC0226418.1"/>
    </source>
</evidence>
<keyword evidence="1" id="KW-0732">Signal</keyword>
<dbReference type="Proteomes" id="UP001338137">
    <property type="component" value="Unassembled WGS sequence"/>
</dbReference>
<organism evidence="2 3">
    <name type="scientific">Paenibacillus alba</name>
    <dbReference type="NCBI Taxonomy" id="1197127"/>
    <lineage>
        <taxon>Bacteria</taxon>
        <taxon>Bacillati</taxon>
        <taxon>Bacillota</taxon>
        <taxon>Bacilli</taxon>
        <taxon>Bacillales</taxon>
        <taxon>Paenibacillaceae</taxon>
        <taxon>Paenibacillus</taxon>
    </lineage>
</organism>
<feature type="signal peptide" evidence="1">
    <location>
        <begin position="1"/>
        <end position="24"/>
    </location>
</feature>
<gene>
    <name evidence="2" type="ORF">P4I72_04735</name>
</gene>
<evidence type="ECO:0000313" key="3">
    <source>
        <dbReference type="Proteomes" id="UP001338137"/>
    </source>
</evidence>